<keyword evidence="2" id="KW-0732">Signal</keyword>
<feature type="transmembrane region" description="Helical" evidence="1">
    <location>
        <begin position="156"/>
        <end position="178"/>
    </location>
</feature>
<evidence type="ECO:0008006" key="5">
    <source>
        <dbReference type="Google" id="ProtNLM"/>
    </source>
</evidence>
<feature type="chain" id="PRO_5013268402" description="Abortive infection protein" evidence="2">
    <location>
        <begin position="35"/>
        <end position="387"/>
    </location>
</feature>
<gene>
    <name evidence="3" type="ORF">SAMN05444320_105127</name>
</gene>
<evidence type="ECO:0000256" key="1">
    <source>
        <dbReference type="SAM" id="Phobius"/>
    </source>
</evidence>
<accession>A0A1M5ET87</accession>
<evidence type="ECO:0000256" key="2">
    <source>
        <dbReference type="SAM" id="SignalP"/>
    </source>
</evidence>
<keyword evidence="1" id="KW-0812">Transmembrane</keyword>
<organism evidence="3 4">
    <name type="scientific">Streptoalloteichus hindustanus</name>
    <dbReference type="NCBI Taxonomy" id="2017"/>
    <lineage>
        <taxon>Bacteria</taxon>
        <taxon>Bacillati</taxon>
        <taxon>Actinomycetota</taxon>
        <taxon>Actinomycetes</taxon>
        <taxon>Pseudonocardiales</taxon>
        <taxon>Pseudonocardiaceae</taxon>
        <taxon>Streptoalloteichus</taxon>
    </lineage>
</organism>
<dbReference type="Gene3D" id="3.20.20.80">
    <property type="entry name" value="Glycosidases"/>
    <property type="match status" value="1"/>
</dbReference>
<dbReference type="AlphaFoldDB" id="A0A1M5ET87"/>
<dbReference type="SUPFAM" id="SSF51445">
    <property type="entry name" value="(Trans)glycosidases"/>
    <property type="match status" value="1"/>
</dbReference>
<dbReference type="PROSITE" id="PS51318">
    <property type="entry name" value="TAT"/>
    <property type="match status" value="1"/>
</dbReference>
<protein>
    <recommendedName>
        <fullName evidence="5">Abortive infection protein</fullName>
    </recommendedName>
</protein>
<dbReference type="EMBL" id="FQVN01000005">
    <property type="protein sequence ID" value="SHF82465.1"/>
    <property type="molecule type" value="Genomic_DNA"/>
</dbReference>
<keyword evidence="4" id="KW-1185">Reference proteome</keyword>
<dbReference type="InterPro" id="IPR006311">
    <property type="entry name" value="TAT_signal"/>
</dbReference>
<proteinExistence type="predicted"/>
<evidence type="ECO:0000313" key="4">
    <source>
        <dbReference type="Proteomes" id="UP000184501"/>
    </source>
</evidence>
<name>A0A1M5ET87_STRHI</name>
<sequence length="387" mass="43227">MTEGKLNRATFLRAAAVGGLVAAGAGLGGGAAFAGETSAGGASAGSASGRRWRAGVTYATGIRDAPGAPLDRPLWSRALMEQEINTIRHGLRCDSLVVFGSDVGRLTDTATAALERGMRVFVQPRLYDHPQPEILDHLAETARAVERLRRRCGDRVVLVVGCEFFLFVPGIVPGATFLDRIANLQKMPPTEFPGIWRRLDEFLRRAAAVARAHFHGPITYGSAHSEPVDWSLFDIIGVDYYEFFRTDEEYRKDLARYQEWKKPVVILEFGCCTYTGAPERGGMGWDGVIDWEAKPPRVKEGFVRDERTQADHIARMLSIFEAEDLIGAHVYTFISPDCPHSPKRELDFDLTTYSVVKLTRERYEDPASPYRIEPKESFRALARYNRR</sequence>
<dbReference type="Proteomes" id="UP000184501">
    <property type="component" value="Unassembled WGS sequence"/>
</dbReference>
<dbReference type="InterPro" id="IPR017853">
    <property type="entry name" value="GH"/>
</dbReference>
<dbReference type="STRING" id="2017.SAMN05444320_105127"/>
<feature type="signal peptide" evidence="2">
    <location>
        <begin position="1"/>
        <end position="34"/>
    </location>
</feature>
<keyword evidence="1" id="KW-0472">Membrane</keyword>
<dbReference type="RefSeq" id="WP_073484151.1">
    <property type="nucleotide sequence ID" value="NZ_FQVN01000005.1"/>
</dbReference>
<keyword evidence="1" id="KW-1133">Transmembrane helix</keyword>
<dbReference type="OrthoDB" id="151193at2"/>
<reference evidence="3 4" key="1">
    <citation type="submission" date="2016-11" db="EMBL/GenBank/DDBJ databases">
        <authorList>
            <person name="Jaros S."/>
            <person name="Januszkiewicz K."/>
            <person name="Wedrychowicz H."/>
        </authorList>
    </citation>
    <scope>NUCLEOTIDE SEQUENCE [LARGE SCALE GENOMIC DNA]</scope>
    <source>
        <strain evidence="3 4">DSM 44523</strain>
    </source>
</reference>
<evidence type="ECO:0000313" key="3">
    <source>
        <dbReference type="EMBL" id="SHF82465.1"/>
    </source>
</evidence>